<keyword evidence="3" id="KW-0378">Hydrolase</keyword>
<dbReference type="Proteomes" id="UP000255529">
    <property type="component" value="Unassembled WGS sequence"/>
</dbReference>
<dbReference type="InterPro" id="IPR027417">
    <property type="entry name" value="P-loop_NTPase"/>
</dbReference>
<evidence type="ECO:0000313" key="4">
    <source>
        <dbReference type="Proteomes" id="UP000255529"/>
    </source>
</evidence>
<dbReference type="GO" id="GO:0016818">
    <property type="term" value="F:hydrolase activity, acting on acid anhydrides, in phosphorus-containing anhydrides"/>
    <property type="evidence" value="ECO:0007669"/>
    <property type="project" value="InterPro"/>
</dbReference>
<dbReference type="Pfam" id="PF13307">
    <property type="entry name" value="Helicase_C_2"/>
    <property type="match status" value="1"/>
</dbReference>
<evidence type="ECO:0000259" key="2">
    <source>
        <dbReference type="Pfam" id="PF13307"/>
    </source>
</evidence>
<feature type="compositionally biased region" description="Basic residues" evidence="1">
    <location>
        <begin position="79"/>
        <end position="92"/>
    </location>
</feature>
<dbReference type="InterPro" id="IPR006555">
    <property type="entry name" value="ATP-dep_Helicase_C"/>
</dbReference>
<dbReference type="EMBL" id="UGYN01000002">
    <property type="protein sequence ID" value="SUI47141.1"/>
    <property type="molecule type" value="Genomic_DNA"/>
</dbReference>
<gene>
    <name evidence="3" type="ORF">NCTC11544_00738</name>
</gene>
<keyword evidence="3" id="KW-0067">ATP-binding</keyword>
<name>A0A379YME5_9GAMM</name>
<dbReference type="AlphaFoldDB" id="A0A379YME5"/>
<accession>A0A379YME5</accession>
<proteinExistence type="predicted"/>
<feature type="domain" description="ATP-dependent helicase C-terminal" evidence="2">
    <location>
        <begin position="3"/>
        <end position="49"/>
    </location>
</feature>
<protein>
    <submittedName>
        <fullName evidence="3">ATP-dependent DNA helicase DinG</fullName>
    </submittedName>
</protein>
<keyword evidence="3" id="KW-0547">Nucleotide-binding</keyword>
<dbReference type="GO" id="GO:0003676">
    <property type="term" value="F:nucleic acid binding"/>
    <property type="evidence" value="ECO:0007669"/>
    <property type="project" value="InterPro"/>
</dbReference>
<dbReference type="GO" id="GO:0005524">
    <property type="term" value="F:ATP binding"/>
    <property type="evidence" value="ECO:0007669"/>
    <property type="project" value="InterPro"/>
</dbReference>
<feature type="region of interest" description="Disordered" evidence="1">
    <location>
        <begin position="72"/>
        <end position="92"/>
    </location>
</feature>
<evidence type="ECO:0000313" key="3">
    <source>
        <dbReference type="EMBL" id="SUI47141.1"/>
    </source>
</evidence>
<sequence>MQSLPSASFNLIQQVGRLIRSNECHGEIVIYDRRLLTKSYGSRLLASLPVFPIEQREVPEADKAHLAAIKSAAAAEKKDKKRKSPFARRRTR</sequence>
<dbReference type="Gene3D" id="3.40.50.300">
    <property type="entry name" value="P-loop containing nucleotide triphosphate hydrolases"/>
    <property type="match status" value="1"/>
</dbReference>
<keyword evidence="3" id="KW-0347">Helicase</keyword>
<evidence type="ECO:0000256" key="1">
    <source>
        <dbReference type="SAM" id="MobiDB-lite"/>
    </source>
</evidence>
<organism evidence="3 4">
    <name type="scientific">Serratia quinivorans</name>
    <dbReference type="NCBI Taxonomy" id="137545"/>
    <lineage>
        <taxon>Bacteria</taxon>
        <taxon>Pseudomonadati</taxon>
        <taxon>Pseudomonadota</taxon>
        <taxon>Gammaproteobacteria</taxon>
        <taxon>Enterobacterales</taxon>
        <taxon>Yersiniaceae</taxon>
        <taxon>Serratia</taxon>
    </lineage>
</organism>
<dbReference type="GO" id="GO:0006139">
    <property type="term" value="P:nucleobase-containing compound metabolic process"/>
    <property type="evidence" value="ECO:0007669"/>
    <property type="project" value="InterPro"/>
</dbReference>
<dbReference type="GO" id="GO:0004386">
    <property type="term" value="F:helicase activity"/>
    <property type="evidence" value="ECO:0007669"/>
    <property type="project" value="UniProtKB-KW"/>
</dbReference>
<reference evidence="3 4" key="1">
    <citation type="submission" date="2018-06" db="EMBL/GenBank/DDBJ databases">
        <authorList>
            <consortium name="Pathogen Informatics"/>
            <person name="Doyle S."/>
        </authorList>
    </citation>
    <scope>NUCLEOTIDE SEQUENCE [LARGE SCALE GENOMIC DNA]</scope>
    <source>
        <strain evidence="3 4">NCTC11544</strain>
    </source>
</reference>